<comment type="caution">
    <text evidence="1">The sequence shown here is derived from an EMBL/GenBank/DDBJ whole genome shotgun (WGS) entry which is preliminary data.</text>
</comment>
<dbReference type="Gene3D" id="2.80.10.50">
    <property type="match status" value="1"/>
</dbReference>
<dbReference type="InterPro" id="IPR013431">
    <property type="entry name" value="Delta_60_rpt"/>
</dbReference>
<gene>
    <name evidence="1" type="ORF">DS909_14460</name>
</gene>
<dbReference type="EMBL" id="QOCE01000037">
    <property type="protein sequence ID" value="RBW53330.1"/>
    <property type="molecule type" value="Genomic_DNA"/>
</dbReference>
<evidence type="ECO:0000313" key="2">
    <source>
        <dbReference type="Proteomes" id="UP000252706"/>
    </source>
</evidence>
<reference evidence="1 2" key="1">
    <citation type="submission" date="2018-07" db="EMBL/GenBank/DDBJ databases">
        <title>Modular assembly of carbohydrate-degrading microbial communities in the ocean.</title>
        <authorList>
            <person name="Enke T.N."/>
            <person name="Datta M.S."/>
            <person name="Schwartzman J.A."/>
            <person name="Cermak N."/>
            <person name="Schmitz D.A."/>
            <person name="Barrere J."/>
            <person name="Cordero O.X."/>
        </authorList>
    </citation>
    <scope>NUCLEOTIDE SEQUENCE [LARGE SCALE GENOMIC DNA]</scope>
    <source>
        <strain evidence="1 2">C3M10</strain>
    </source>
</reference>
<sequence length="99" mass="10387">MEGNNRLSLTKMTDAGILDTVFGTDDRVDILFNAFEQSPHSVDGGVNGEIYLAGEADGDFVLVRLNAGGSLDTKFGTDGTGYVKTPVGTACDSGREVLI</sequence>
<dbReference type="OrthoDB" id="8889737at2"/>
<accession>A0A366WTR3</accession>
<dbReference type="Pfam" id="PF17164">
    <property type="entry name" value="DUF5122"/>
    <property type="match status" value="1"/>
</dbReference>
<protein>
    <submittedName>
        <fullName evidence="1">Uncharacterized protein</fullName>
    </submittedName>
</protein>
<name>A0A366WTR3_9RHOB</name>
<dbReference type="Proteomes" id="UP000252706">
    <property type="component" value="Unassembled WGS sequence"/>
</dbReference>
<proteinExistence type="predicted"/>
<dbReference type="AlphaFoldDB" id="A0A366WTR3"/>
<organism evidence="1 2">
    <name type="scientific">Phaeobacter gallaeciensis</name>
    <dbReference type="NCBI Taxonomy" id="60890"/>
    <lineage>
        <taxon>Bacteria</taxon>
        <taxon>Pseudomonadati</taxon>
        <taxon>Pseudomonadota</taxon>
        <taxon>Alphaproteobacteria</taxon>
        <taxon>Rhodobacterales</taxon>
        <taxon>Roseobacteraceae</taxon>
        <taxon>Phaeobacter</taxon>
    </lineage>
</organism>
<evidence type="ECO:0000313" key="1">
    <source>
        <dbReference type="EMBL" id="RBW53330.1"/>
    </source>
</evidence>